<keyword evidence="4 6" id="KW-0573">Peptidoglycan synthesis</keyword>
<evidence type="ECO:0000313" key="10">
    <source>
        <dbReference type="Proteomes" id="UP001259347"/>
    </source>
</evidence>
<accession>A0ABU1SAG0</accession>
<dbReference type="CDD" id="cd16913">
    <property type="entry name" value="YkuD_like"/>
    <property type="match status" value="1"/>
</dbReference>
<feature type="domain" description="L,D-TPase catalytic" evidence="8">
    <location>
        <begin position="166"/>
        <end position="285"/>
    </location>
</feature>
<evidence type="ECO:0000256" key="5">
    <source>
        <dbReference type="ARBA" id="ARBA00023316"/>
    </source>
</evidence>
<keyword evidence="3 6" id="KW-0133">Cell shape</keyword>
<feature type="region of interest" description="Disordered" evidence="7">
    <location>
        <begin position="25"/>
        <end position="46"/>
    </location>
</feature>
<evidence type="ECO:0000256" key="7">
    <source>
        <dbReference type="SAM" id="MobiDB-lite"/>
    </source>
</evidence>
<evidence type="ECO:0000256" key="1">
    <source>
        <dbReference type="ARBA" id="ARBA00004752"/>
    </source>
</evidence>
<name>A0ABU1SAG0_9MICO</name>
<keyword evidence="10" id="KW-1185">Reference proteome</keyword>
<comment type="pathway">
    <text evidence="1 6">Cell wall biogenesis; peptidoglycan biosynthesis.</text>
</comment>
<evidence type="ECO:0000256" key="4">
    <source>
        <dbReference type="ARBA" id="ARBA00022984"/>
    </source>
</evidence>
<sequence>MAGIIAVIACAVVIVIGAQGGFGASSPPSAERPSASASTAPQESTAPTALSDAALAALPEARYDAVIPALPAAPAEIDLAAAQVGALAENTPISAEEGGSPVAWLAGENFLYEPTTVFVLRTTADGWSEILTPARKTLPSQAADSPAQTSGWVRQEAVQAAAAVTSRVVIAEGAQTLTVTAPDGSVAEFPVGIGAEDTPTPTGVTGYLQARYLDPAQGQTEYPIQLSTLHSTAADEPYGGSDGGLIGIHYDPTNSGAISHGCVRLSAEAIAAVNALPLGTPVTITE</sequence>
<reference evidence="9 10" key="1">
    <citation type="submission" date="2023-07" db="EMBL/GenBank/DDBJ databases">
        <title>Sorghum-associated microbial communities from plants grown in Nebraska, USA.</title>
        <authorList>
            <person name="Schachtman D."/>
        </authorList>
    </citation>
    <scope>NUCLEOTIDE SEQUENCE [LARGE SCALE GENOMIC DNA]</scope>
    <source>
        <strain evidence="9 10">2980</strain>
    </source>
</reference>
<evidence type="ECO:0000256" key="6">
    <source>
        <dbReference type="PROSITE-ProRule" id="PRU01373"/>
    </source>
</evidence>
<dbReference type="Proteomes" id="UP001259347">
    <property type="component" value="Unassembled WGS sequence"/>
</dbReference>
<organism evidence="9 10">
    <name type="scientific">Microbacterium resistens</name>
    <dbReference type="NCBI Taxonomy" id="156977"/>
    <lineage>
        <taxon>Bacteria</taxon>
        <taxon>Bacillati</taxon>
        <taxon>Actinomycetota</taxon>
        <taxon>Actinomycetes</taxon>
        <taxon>Micrococcales</taxon>
        <taxon>Microbacteriaceae</taxon>
        <taxon>Microbacterium</taxon>
    </lineage>
</organism>
<evidence type="ECO:0000256" key="2">
    <source>
        <dbReference type="ARBA" id="ARBA00022679"/>
    </source>
</evidence>
<dbReference type="InterPro" id="IPR005490">
    <property type="entry name" value="LD_TPept_cat_dom"/>
</dbReference>
<evidence type="ECO:0000256" key="3">
    <source>
        <dbReference type="ARBA" id="ARBA00022960"/>
    </source>
</evidence>
<proteinExistence type="predicted"/>
<keyword evidence="5 6" id="KW-0961">Cell wall biogenesis/degradation</keyword>
<dbReference type="InterPro" id="IPR050979">
    <property type="entry name" value="LD-transpeptidase"/>
</dbReference>
<evidence type="ECO:0000259" key="8">
    <source>
        <dbReference type="PROSITE" id="PS52029"/>
    </source>
</evidence>
<dbReference type="PROSITE" id="PS52029">
    <property type="entry name" value="LD_TPASE"/>
    <property type="match status" value="1"/>
</dbReference>
<dbReference type="SUPFAM" id="SSF141523">
    <property type="entry name" value="L,D-transpeptidase catalytic domain-like"/>
    <property type="match status" value="1"/>
</dbReference>
<dbReference type="InterPro" id="IPR038063">
    <property type="entry name" value="Transpep_catalytic_dom"/>
</dbReference>
<dbReference type="RefSeq" id="WP_310018562.1">
    <property type="nucleotide sequence ID" value="NZ_JAVDUM010000004.1"/>
</dbReference>
<dbReference type="Pfam" id="PF03734">
    <property type="entry name" value="YkuD"/>
    <property type="match status" value="1"/>
</dbReference>
<comment type="caution">
    <text evidence="9">The sequence shown here is derived from an EMBL/GenBank/DDBJ whole genome shotgun (WGS) entry which is preliminary data.</text>
</comment>
<dbReference type="Gene3D" id="2.40.440.10">
    <property type="entry name" value="L,D-transpeptidase catalytic domain-like"/>
    <property type="match status" value="1"/>
</dbReference>
<protein>
    <submittedName>
        <fullName evidence="9">Lipoprotein-anchoring transpeptidase ErfK/SrfK</fullName>
    </submittedName>
</protein>
<evidence type="ECO:0000313" key="9">
    <source>
        <dbReference type="EMBL" id="MDR6866597.1"/>
    </source>
</evidence>
<dbReference type="EMBL" id="JAVDUM010000004">
    <property type="protein sequence ID" value="MDR6866597.1"/>
    <property type="molecule type" value="Genomic_DNA"/>
</dbReference>
<keyword evidence="2" id="KW-0808">Transferase</keyword>
<dbReference type="PANTHER" id="PTHR30582">
    <property type="entry name" value="L,D-TRANSPEPTIDASE"/>
    <property type="match status" value="1"/>
</dbReference>
<gene>
    <name evidence="9" type="ORF">J2Y69_001190</name>
</gene>
<feature type="active site" description="Proton donor/acceptor" evidence="6">
    <location>
        <position position="249"/>
    </location>
</feature>
<keyword evidence="9" id="KW-0449">Lipoprotein</keyword>
<feature type="active site" description="Nucleophile" evidence="6">
    <location>
        <position position="262"/>
    </location>
</feature>